<keyword evidence="3" id="KW-1185">Reference proteome</keyword>
<dbReference type="Proteomes" id="UP000772434">
    <property type="component" value="Unassembled WGS sequence"/>
</dbReference>
<feature type="compositionally biased region" description="Polar residues" evidence="1">
    <location>
        <begin position="60"/>
        <end position="69"/>
    </location>
</feature>
<dbReference type="OrthoDB" id="3052721at2759"/>
<feature type="compositionally biased region" description="Basic and acidic residues" evidence="1">
    <location>
        <begin position="48"/>
        <end position="57"/>
    </location>
</feature>
<feature type="region of interest" description="Disordered" evidence="1">
    <location>
        <begin position="1"/>
        <end position="84"/>
    </location>
</feature>
<feature type="compositionally biased region" description="Low complexity" evidence="1">
    <location>
        <begin position="18"/>
        <end position="41"/>
    </location>
</feature>
<name>A0A9P5TVM4_9AGAR</name>
<organism evidence="2 3">
    <name type="scientific">Rhodocollybia butyracea</name>
    <dbReference type="NCBI Taxonomy" id="206335"/>
    <lineage>
        <taxon>Eukaryota</taxon>
        <taxon>Fungi</taxon>
        <taxon>Dikarya</taxon>
        <taxon>Basidiomycota</taxon>
        <taxon>Agaricomycotina</taxon>
        <taxon>Agaricomycetes</taxon>
        <taxon>Agaricomycetidae</taxon>
        <taxon>Agaricales</taxon>
        <taxon>Marasmiineae</taxon>
        <taxon>Omphalotaceae</taxon>
        <taxon>Rhodocollybia</taxon>
    </lineage>
</organism>
<evidence type="ECO:0000313" key="2">
    <source>
        <dbReference type="EMBL" id="KAF9022577.1"/>
    </source>
</evidence>
<reference evidence="2" key="1">
    <citation type="submission" date="2020-11" db="EMBL/GenBank/DDBJ databases">
        <authorList>
            <consortium name="DOE Joint Genome Institute"/>
            <person name="Ahrendt S."/>
            <person name="Riley R."/>
            <person name="Andreopoulos W."/>
            <person name="Labutti K."/>
            <person name="Pangilinan J."/>
            <person name="Ruiz-Duenas F.J."/>
            <person name="Barrasa J.M."/>
            <person name="Sanchez-Garcia M."/>
            <person name="Camarero S."/>
            <person name="Miyauchi S."/>
            <person name="Serrano A."/>
            <person name="Linde D."/>
            <person name="Babiker R."/>
            <person name="Drula E."/>
            <person name="Ayuso-Fernandez I."/>
            <person name="Pacheco R."/>
            <person name="Padilla G."/>
            <person name="Ferreira P."/>
            <person name="Barriuso J."/>
            <person name="Kellner H."/>
            <person name="Castanera R."/>
            <person name="Alfaro M."/>
            <person name="Ramirez L."/>
            <person name="Pisabarro A.G."/>
            <person name="Kuo A."/>
            <person name="Tritt A."/>
            <person name="Lipzen A."/>
            <person name="He G."/>
            <person name="Yan M."/>
            <person name="Ng V."/>
            <person name="Cullen D."/>
            <person name="Martin F."/>
            <person name="Rosso M.-N."/>
            <person name="Henrissat B."/>
            <person name="Hibbett D."/>
            <person name="Martinez A.T."/>
            <person name="Grigoriev I.V."/>
        </authorList>
    </citation>
    <scope>NUCLEOTIDE SEQUENCE</scope>
    <source>
        <strain evidence="2">AH 40177</strain>
    </source>
</reference>
<accession>A0A9P5TVM4</accession>
<feature type="region of interest" description="Disordered" evidence="1">
    <location>
        <begin position="520"/>
        <end position="539"/>
    </location>
</feature>
<gene>
    <name evidence="2" type="ORF">BDP27DRAFT_1377303</name>
</gene>
<protein>
    <submittedName>
        <fullName evidence="2">Uncharacterized protein</fullName>
    </submittedName>
</protein>
<evidence type="ECO:0000313" key="3">
    <source>
        <dbReference type="Proteomes" id="UP000772434"/>
    </source>
</evidence>
<comment type="caution">
    <text evidence="2">The sequence shown here is derived from an EMBL/GenBank/DDBJ whole genome shotgun (WGS) entry which is preliminary data.</text>
</comment>
<evidence type="ECO:0000256" key="1">
    <source>
        <dbReference type="SAM" id="MobiDB-lite"/>
    </source>
</evidence>
<dbReference type="EMBL" id="JADNRY010001014">
    <property type="protein sequence ID" value="KAF9022577.1"/>
    <property type="molecule type" value="Genomic_DNA"/>
</dbReference>
<dbReference type="AlphaFoldDB" id="A0A9P5TVM4"/>
<proteinExistence type="predicted"/>
<sequence>MGNLKNSKYKYKTLVTRSPSQQSQTSSLKSLLKSSTLHSPSQRLKRGPNKENSDPKRLGQSKSSRNTHNQKLHPQITRKLDSEQRRKHQYYGIEDAIHQRHANWPGKWFLSGCSRKQVGRLIEKVGRTFGVEFTSTMSRRTVSRAILEGGIAAKLQLGYEVQKTPGMTLSADSTSRRKQNYESRHIALQAPDYTELKDKGIHVKPESYHRVRFFCLEATNDHSSQESVNGWKANADELADLFNRSPLAKRLNRQFTVRDFLRVLFGWNGDHATGEKASARGVKEWKCEELKRELAEKRLQKEETANLLLYLASWNAKKLGEVGGIDGWNALTPEEQAQRDAALMKELLDDLGQKEYDNLPEDARREIDRFIWAGCCMHKDMNSFKGGNSEMMAEWAKLKVDPPVLLANKANASILHKVLNPGSKPLDQLTELEQKAFENSTCGGVKATALAGAVFNNKDDKKGQGDVHINHFEEAFGADHKRFPDTSNTRFGSHGLAACELIRFLPEYIEFVKNHIPYSKNKLPPEESGRSIGGPHNQN</sequence>